<feature type="domain" description="Histidine kinase" evidence="9">
    <location>
        <begin position="184"/>
        <end position="374"/>
    </location>
</feature>
<dbReference type="InterPro" id="IPR005467">
    <property type="entry name" value="His_kinase_dom"/>
</dbReference>
<dbReference type="Pfam" id="PF02518">
    <property type="entry name" value="HATPase_c"/>
    <property type="match status" value="1"/>
</dbReference>
<keyword evidence="7" id="KW-0904">Protein phosphatase</keyword>
<dbReference type="GO" id="GO:0004721">
    <property type="term" value="F:phosphoprotein phosphatase activity"/>
    <property type="evidence" value="ECO:0007669"/>
    <property type="project" value="UniProtKB-UniRule"/>
</dbReference>
<evidence type="ECO:0000256" key="6">
    <source>
        <dbReference type="ARBA" id="ARBA00023012"/>
    </source>
</evidence>
<dbReference type="SMART" id="SM00387">
    <property type="entry name" value="HATPase_c"/>
    <property type="match status" value="1"/>
</dbReference>
<dbReference type="Gene3D" id="1.20.5.1930">
    <property type="match status" value="1"/>
</dbReference>
<keyword evidence="7" id="KW-0963">Cytoplasm</keyword>
<organism evidence="10 11">
    <name type="scientific">Gracilibacillus halotolerans</name>
    <dbReference type="NCBI Taxonomy" id="74386"/>
    <lineage>
        <taxon>Bacteria</taxon>
        <taxon>Bacillati</taxon>
        <taxon>Bacillota</taxon>
        <taxon>Bacilli</taxon>
        <taxon>Bacillales</taxon>
        <taxon>Bacillaceae</taxon>
        <taxon>Gracilibacillus</taxon>
    </lineage>
</organism>
<evidence type="ECO:0000256" key="4">
    <source>
        <dbReference type="ARBA" id="ARBA00022777"/>
    </source>
</evidence>
<keyword evidence="3 7" id="KW-0547">Nucleotide-binding</keyword>
<dbReference type="EC" id="2.7.13.3" evidence="7"/>
<comment type="caution">
    <text evidence="10">The sequence shown here is derived from an EMBL/GenBank/DDBJ whole genome shotgun (WGS) entry which is preliminary data.</text>
</comment>
<keyword evidence="8" id="KW-0175">Coiled coil</keyword>
<comment type="function">
    <text evidence="7">Member of the two-component regulatory system DegS/DegU, which plays an important role in the transition growth phase.</text>
</comment>
<dbReference type="InterPro" id="IPR003594">
    <property type="entry name" value="HATPase_dom"/>
</dbReference>
<dbReference type="GO" id="GO:0016020">
    <property type="term" value="C:membrane"/>
    <property type="evidence" value="ECO:0007669"/>
    <property type="project" value="InterPro"/>
</dbReference>
<keyword evidence="4 7" id="KW-0418">Kinase</keyword>
<keyword evidence="6 7" id="KW-0902">Two-component regulatory system</keyword>
<dbReference type="InterPro" id="IPR016381">
    <property type="entry name" value="Sig_transdc_His_kinase_DegS"/>
</dbReference>
<evidence type="ECO:0000313" key="11">
    <source>
        <dbReference type="Proteomes" id="UP000572212"/>
    </source>
</evidence>
<accession>A0A841RMV7</accession>
<dbReference type="AlphaFoldDB" id="A0A841RMV7"/>
<evidence type="ECO:0000256" key="8">
    <source>
        <dbReference type="SAM" id="Coils"/>
    </source>
</evidence>
<dbReference type="SUPFAM" id="SSF55874">
    <property type="entry name" value="ATPase domain of HSP90 chaperone/DNA topoisomerase II/histidine kinase"/>
    <property type="match status" value="1"/>
</dbReference>
<dbReference type="PANTHER" id="PTHR24421">
    <property type="entry name" value="NITRATE/NITRITE SENSOR PROTEIN NARX-RELATED"/>
    <property type="match status" value="1"/>
</dbReference>
<feature type="coiled-coil region" evidence="8">
    <location>
        <begin position="30"/>
        <end position="78"/>
    </location>
</feature>
<dbReference type="CDD" id="cd16917">
    <property type="entry name" value="HATPase_UhpB-NarQ-NarX-like"/>
    <property type="match status" value="1"/>
</dbReference>
<dbReference type="Proteomes" id="UP000572212">
    <property type="component" value="Unassembled WGS sequence"/>
</dbReference>
<keyword evidence="5 7" id="KW-0067">ATP-binding</keyword>
<dbReference type="InterPro" id="IPR036890">
    <property type="entry name" value="HATPase_C_sf"/>
</dbReference>
<keyword evidence="7" id="KW-0378">Hydrolase</keyword>
<dbReference type="Pfam" id="PF07730">
    <property type="entry name" value="HisKA_3"/>
    <property type="match status" value="1"/>
</dbReference>
<dbReference type="GO" id="GO:0046983">
    <property type="term" value="F:protein dimerization activity"/>
    <property type="evidence" value="ECO:0007669"/>
    <property type="project" value="InterPro"/>
</dbReference>
<dbReference type="InterPro" id="IPR050482">
    <property type="entry name" value="Sensor_HK_TwoCompSys"/>
</dbReference>
<evidence type="ECO:0000256" key="5">
    <source>
        <dbReference type="ARBA" id="ARBA00022840"/>
    </source>
</evidence>
<dbReference type="Gene3D" id="3.30.565.10">
    <property type="entry name" value="Histidine kinase-like ATPase, C-terminal domain"/>
    <property type="match status" value="1"/>
</dbReference>
<reference evidence="10 11" key="1">
    <citation type="submission" date="2020-08" db="EMBL/GenBank/DDBJ databases">
        <title>Genomic Encyclopedia of Type Strains, Phase IV (KMG-IV): sequencing the most valuable type-strain genomes for metagenomic binning, comparative biology and taxonomic classification.</title>
        <authorList>
            <person name="Goeker M."/>
        </authorList>
    </citation>
    <scope>NUCLEOTIDE SEQUENCE [LARGE SCALE GENOMIC DNA]</scope>
    <source>
        <strain evidence="10 11">DSM 11805</strain>
    </source>
</reference>
<evidence type="ECO:0000313" key="10">
    <source>
        <dbReference type="EMBL" id="MBB6512274.1"/>
    </source>
</evidence>
<evidence type="ECO:0000256" key="3">
    <source>
        <dbReference type="ARBA" id="ARBA00022741"/>
    </source>
</evidence>
<evidence type="ECO:0000256" key="1">
    <source>
        <dbReference type="ARBA" id="ARBA00000085"/>
    </source>
</evidence>
<dbReference type="EC" id="3.1.3.-" evidence="7"/>
<dbReference type="PROSITE" id="PS50109">
    <property type="entry name" value="HIS_KIN"/>
    <property type="match status" value="1"/>
</dbReference>
<dbReference type="GO" id="GO:0005737">
    <property type="term" value="C:cytoplasm"/>
    <property type="evidence" value="ECO:0007669"/>
    <property type="project" value="UniProtKB-SubCell"/>
</dbReference>
<dbReference type="GO" id="GO:0000155">
    <property type="term" value="F:phosphorelay sensor kinase activity"/>
    <property type="evidence" value="ECO:0007669"/>
    <property type="project" value="UniProtKB-UniRule"/>
</dbReference>
<dbReference type="RefSeq" id="WP_184245325.1">
    <property type="nucleotide sequence ID" value="NZ_BAAACU010000002.1"/>
</dbReference>
<protein>
    <recommendedName>
        <fullName evidence="7">Signal transduction histidine-protein kinase/phosphatase DegS</fullName>
        <ecNumber evidence="7">2.7.13.3</ecNumber>
        <ecNumber evidence="7">3.1.3.-</ecNumber>
    </recommendedName>
</protein>
<dbReference type="PIRSF" id="PIRSF003169">
    <property type="entry name" value="STHK_DegS"/>
    <property type="match status" value="1"/>
</dbReference>
<dbReference type="GO" id="GO:0005524">
    <property type="term" value="F:ATP binding"/>
    <property type="evidence" value="ECO:0007669"/>
    <property type="project" value="UniProtKB-UniRule"/>
</dbReference>
<evidence type="ECO:0000256" key="7">
    <source>
        <dbReference type="PIRNR" id="PIRNR003169"/>
    </source>
</evidence>
<comment type="subcellular location">
    <subcellularLocation>
        <location evidence="7">Cytoplasm</location>
    </subcellularLocation>
</comment>
<dbReference type="PANTHER" id="PTHR24421:SF55">
    <property type="entry name" value="SENSOR HISTIDINE KINASE YDFH"/>
    <property type="match status" value="1"/>
</dbReference>
<proteinExistence type="predicted"/>
<comment type="catalytic activity">
    <reaction evidence="1 7">
        <text>ATP + protein L-histidine = ADP + protein N-phospho-L-histidine.</text>
        <dbReference type="EC" id="2.7.13.3"/>
    </reaction>
</comment>
<keyword evidence="11" id="KW-1185">Reference proteome</keyword>
<gene>
    <name evidence="10" type="ORF">GGQ92_001055</name>
</gene>
<keyword evidence="2 7" id="KW-0808">Transferase</keyword>
<dbReference type="InterPro" id="IPR008595">
    <property type="entry name" value="DegS"/>
</dbReference>
<evidence type="ECO:0000259" key="9">
    <source>
        <dbReference type="PROSITE" id="PS50109"/>
    </source>
</evidence>
<name>A0A841RMV7_9BACI</name>
<sequence length="374" mass="43574">MVNRDRELDYIIDEMIDTVKKSKDEVFLISEDTRKEQEKLHKELLKLREDVIVVIGENEGLERRAAEARKHLSKVSKNFNKYSEEEIRKAYDEAHKVQTELTIKRDKEKLLRERRDEIELRLRSLDQLVERADGLAGKISVVLNYLNEDFRHVSDILQDAQEKQEFGLKIIEAQEEERRRLSREMHDGPAQALANILIRSEIIERIYQKGDVDHALKEMRDIRKLIRDSLYEVRKIIYDLRPMALDDLGLIPTIKKYISTLGAQHNNIRFIYKGSPERLDSKYEVALFRLIQESIQNAIKHANATEILVKIELLKDRVTAVVVDDGNGFDPKERRDKSFGLMGMHERVEILEGKLKVSSSKEAGTKVVIVIPIL</sequence>
<evidence type="ECO:0000256" key="2">
    <source>
        <dbReference type="ARBA" id="ARBA00022679"/>
    </source>
</evidence>
<dbReference type="Pfam" id="PF05384">
    <property type="entry name" value="DegS"/>
    <property type="match status" value="1"/>
</dbReference>
<dbReference type="InterPro" id="IPR011712">
    <property type="entry name" value="Sig_transdc_His_kin_sub3_dim/P"/>
</dbReference>
<dbReference type="EMBL" id="JACHON010000002">
    <property type="protein sequence ID" value="MBB6512274.1"/>
    <property type="molecule type" value="Genomic_DNA"/>
</dbReference>